<sequence length="305" mass="33072">MLSCLRRKVITGMVAVAALGLMAGGAAAQEKFKAVTTFTVIADMAKNVAGDAAIVESITKPGAEIHGYQPTPGDIQRAQGAQILLSNGLNLELWFQKFYRNLKDVPDVVVSTGVEPMGISEGPYSGKPNPHAWMSPKNAIIYVDNIRDAFVKYDPENAEVYKANAEAYKKEIEATIAPIRQKLGTIPEDKRWLVSSEGAFSYLARDFGLKELYLWPINADQQGTPQQVRKVVDAVRANKIPAVFSESTVSDKPARQVARETGAHYGGVLYVDSLSEADGPTPTYIDLLRVTSDTVVKGLAEGLSQ</sequence>
<evidence type="ECO:0000256" key="7">
    <source>
        <dbReference type="SAM" id="SignalP"/>
    </source>
</evidence>
<dbReference type="Proteomes" id="UP000528824">
    <property type="component" value="Unassembled WGS sequence"/>
</dbReference>
<dbReference type="PANTHER" id="PTHR42953:SF1">
    <property type="entry name" value="METAL-BINDING PROTEIN HI_0362-RELATED"/>
    <property type="match status" value="1"/>
</dbReference>
<gene>
    <name evidence="8" type="ORF">GGI59_003398</name>
</gene>
<dbReference type="InterPro" id="IPR006129">
    <property type="entry name" value="AdhesinB"/>
</dbReference>
<comment type="similarity">
    <text evidence="2 6">Belongs to the bacterial solute-binding protein 9 family.</text>
</comment>
<dbReference type="Gene3D" id="3.40.50.1980">
    <property type="entry name" value="Nitrogenase molybdenum iron protein domain"/>
    <property type="match status" value="2"/>
</dbReference>
<evidence type="ECO:0000256" key="5">
    <source>
        <dbReference type="ARBA" id="ARBA00022729"/>
    </source>
</evidence>
<dbReference type="GO" id="GO:0046872">
    <property type="term" value="F:metal ion binding"/>
    <property type="evidence" value="ECO:0007669"/>
    <property type="project" value="UniProtKB-KW"/>
</dbReference>
<dbReference type="GO" id="GO:0030313">
    <property type="term" value="C:cell envelope"/>
    <property type="evidence" value="ECO:0007669"/>
    <property type="project" value="UniProtKB-SubCell"/>
</dbReference>
<dbReference type="InterPro" id="IPR050492">
    <property type="entry name" value="Bact_metal-bind_prot9"/>
</dbReference>
<keyword evidence="3 6" id="KW-0813">Transport</keyword>
<evidence type="ECO:0000313" key="9">
    <source>
        <dbReference type="Proteomes" id="UP000528824"/>
    </source>
</evidence>
<organism evidence="8 9">
    <name type="scientific">Rhizobium lentis</name>
    <dbReference type="NCBI Taxonomy" id="1138194"/>
    <lineage>
        <taxon>Bacteria</taxon>
        <taxon>Pseudomonadati</taxon>
        <taxon>Pseudomonadota</taxon>
        <taxon>Alphaproteobacteria</taxon>
        <taxon>Hyphomicrobiales</taxon>
        <taxon>Rhizobiaceae</taxon>
        <taxon>Rhizobium/Agrobacterium group</taxon>
        <taxon>Rhizobium</taxon>
    </lineage>
</organism>
<accession>A0A7W8XFD0</accession>
<keyword evidence="9" id="KW-1185">Reference proteome</keyword>
<comment type="caution">
    <text evidence="8">The sequence shown here is derived from an EMBL/GenBank/DDBJ whole genome shotgun (WGS) entry which is preliminary data.</text>
</comment>
<dbReference type="PRINTS" id="PR00690">
    <property type="entry name" value="ADHESNFAMILY"/>
</dbReference>
<protein>
    <submittedName>
        <fullName evidence="8">Manganese/iron transport system substrate-binding protein</fullName>
    </submittedName>
</protein>
<dbReference type="RefSeq" id="WP_183934707.1">
    <property type="nucleotide sequence ID" value="NZ_JACHBB010000006.1"/>
</dbReference>
<dbReference type="SUPFAM" id="SSF53807">
    <property type="entry name" value="Helical backbone' metal receptor"/>
    <property type="match status" value="1"/>
</dbReference>
<feature type="signal peptide" evidence="7">
    <location>
        <begin position="1"/>
        <end position="28"/>
    </location>
</feature>
<evidence type="ECO:0000313" key="8">
    <source>
        <dbReference type="EMBL" id="MBB5561722.1"/>
    </source>
</evidence>
<comment type="subcellular location">
    <subcellularLocation>
        <location evidence="1">Cell envelope</location>
    </subcellularLocation>
</comment>
<dbReference type="GO" id="GO:0007155">
    <property type="term" value="P:cell adhesion"/>
    <property type="evidence" value="ECO:0007669"/>
    <property type="project" value="InterPro"/>
</dbReference>
<dbReference type="PANTHER" id="PTHR42953">
    <property type="entry name" value="HIGH-AFFINITY ZINC UPTAKE SYSTEM PROTEIN ZNUA-RELATED"/>
    <property type="match status" value="1"/>
</dbReference>
<evidence type="ECO:0000256" key="4">
    <source>
        <dbReference type="ARBA" id="ARBA00022723"/>
    </source>
</evidence>
<dbReference type="AlphaFoldDB" id="A0A7W8XFD0"/>
<feature type="chain" id="PRO_5031179594" evidence="7">
    <location>
        <begin position="29"/>
        <end position="305"/>
    </location>
</feature>
<evidence type="ECO:0000256" key="6">
    <source>
        <dbReference type="RuleBase" id="RU003512"/>
    </source>
</evidence>
<dbReference type="InterPro" id="IPR006128">
    <property type="entry name" value="Lipoprotein_PsaA-like"/>
</dbReference>
<dbReference type="GO" id="GO:0030001">
    <property type="term" value="P:metal ion transport"/>
    <property type="evidence" value="ECO:0007669"/>
    <property type="project" value="InterPro"/>
</dbReference>
<dbReference type="Pfam" id="PF01297">
    <property type="entry name" value="ZnuA"/>
    <property type="match status" value="1"/>
</dbReference>
<evidence type="ECO:0000256" key="1">
    <source>
        <dbReference type="ARBA" id="ARBA00004196"/>
    </source>
</evidence>
<evidence type="ECO:0000256" key="2">
    <source>
        <dbReference type="ARBA" id="ARBA00011028"/>
    </source>
</evidence>
<keyword evidence="4" id="KW-0479">Metal-binding</keyword>
<name>A0A7W8XFD0_9HYPH</name>
<reference evidence="8 9" key="1">
    <citation type="submission" date="2020-08" db="EMBL/GenBank/DDBJ databases">
        <title>Genomic Encyclopedia of Type Strains, Phase IV (KMG-V): Genome sequencing to study the core and pangenomes of soil and plant-associated prokaryotes.</title>
        <authorList>
            <person name="Whitman W."/>
        </authorList>
    </citation>
    <scope>NUCLEOTIDE SEQUENCE [LARGE SCALE GENOMIC DNA]</scope>
    <source>
        <strain evidence="8 9">SEMIA 4034</strain>
    </source>
</reference>
<dbReference type="CDD" id="cd01137">
    <property type="entry name" value="PsaA"/>
    <property type="match status" value="1"/>
</dbReference>
<dbReference type="EMBL" id="JACHBC010000006">
    <property type="protein sequence ID" value="MBB5561722.1"/>
    <property type="molecule type" value="Genomic_DNA"/>
</dbReference>
<evidence type="ECO:0000256" key="3">
    <source>
        <dbReference type="ARBA" id="ARBA00022448"/>
    </source>
</evidence>
<proteinExistence type="inferred from homology"/>
<keyword evidence="5 7" id="KW-0732">Signal</keyword>
<dbReference type="InterPro" id="IPR006127">
    <property type="entry name" value="ZnuA-like"/>
</dbReference>
<dbReference type="PRINTS" id="PR00691">
    <property type="entry name" value="ADHESINB"/>
</dbReference>